<dbReference type="PANTHER" id="PTHR43434:SF19">
    <property type="entry name" value="PHOSPHONOACETALDEHYDE HYDROLASE"/>
    <property type="match status" value="1"/>
</dbReference>
<dbReference type="Gene3D" id="3.40.50.1000">
    <property type="entry name" value="HAD superfamily/HAD-like"/>
    <property type="match status" value="1"/>
</dbReference>
<dbReference type="SFLD" id="SFLDS00003">
    <property type="entry name" value="Haloacid_Dehalogenase"/>
    <property type="match status" value="1"/>
</dbReference>
<organism evidence="3 4">
    <name type="scientific">Paenibacillus thailandensis</name>
    <dbReference type="NCBI Taxonomy" id="393250"/>
    <lineage>
        <taxon>Bacteria</taxon>
        <taxon>Bacillati</taxon>
        <taxon>Bacillota</taxon>
        <taxon>Bacilli</taxon>
        <taxon>Bacillales</taxon>
        <taxon>Paenibacillaceae</taxon>
        <taxon>Paenibacillus</taxon>
    </lineage>
</organism>
<dbReference type="InterPro" id="IPR023214">
    <property type="entry name" value="HAD_sf"/>
</dbReference>
<dbReference type="NCBIfam" id="TIGR01422">
    <property type="entry name" value="phosphonatase"/>
    <property type="match status" value="1"/>
</dbReference>
<comment type="cofactor">
    <cofactor evidence="2">
        <name>Mg(2+)</name>
        <dbReference type="ChEBI" id="CHEBI:18420"/>
    </cofactor>
    <text evidence="2">Binds 1 Mg(2+) ion per subunit.</text>
</comment>
<accession>A0ABW5QXH0</accession>
<evidence type="ECO:0000256" key="1">
    <source>
        <dbReference type="ARBA" id="ARBA00023270"/>
    </source>
</evidence>
<dbReference type="SUPFAM" id="SSF56784">
    <property type="entry name" value="HAD-like"/>
    <property type="match status" value="1"/>
</dbReference>
<keyword evidence="2" id="KW-0479">Metal-binding</keyword>
<feature type="active site" description="Schiff-base intermediate with substrate" evidence="2">
    <location>
        <position position="49"/>
    </location>
</feature>
<dbReference type="InterPro" id="IPR050155">
    <property type="entry name" value="HAD-like_hydrolase_sf"/>
</dbReference>
<dbReference type="GO" id="GO:0050194">
    <property type="term" value="F:phosphonoacetaldehyde hydrolase activity"/>
    <property type="evidence" value="ECO:0007669"/>
    <property type="project" value="UniProtKB-EC"/>
</dbReference>
<evidence type="ECO:0000313" key="3">
    <source>
        <dbReference type="EMBL" id="MFD2661221.1"/>
    </source>
</evidence>
<dbReference type="RefSeq" id="WP_379273711.1">
    <property type="nucleotide sequence ID" value="NZ_JBHUGT010000024.1"/>
</dbReference>
<dbReference type="HAMAP" id="MF_01375">
    <property type="entry name" value="PhnX"/>
    <property type="match status" value="1"/>
</dbReference>
<dbReference type="SFLD" id="SFLDG01135">
    <property type="entry name" value="C1.5.6:_HAD__Beta-PGM__Phospha"/>
    <property type="match status" value="1"/>
</dbReference>
<gene>
    <name evidence="2 3" type="primary">phnX</name>
    <name evidence="3" type="ORF">ACFSW5_13265</name>
</gene>
<dbReference type="PANTHER" id="PTHR43434">
    <property type="entry name" value="PHOSPHOGLYCOLATE PHOSPHATASE"/>
    <property type="match status" value="1"/>
</dbReference>
<dbReference type="NCBIfam" id="TIGR01549">
    <property type="entry name" value="HAD-SF-IA-v1"/>
    <property type="match status" value="1"/>
</dbReference>
<feature type="binding site" evidence="2">
    <location>
        <position position="182"/>
    </location>
    <ligand>
        <name>Mg(2+)</name>
        <dbReference type="ChEBI" id="CHEBI:18420"/>
    </ligand>
</feature>
<dbReference type="Pfam" id="PF00702">
    <property type="entry name" value="Hydrolase"/>
    <property type="match status" value="1"/>
</dbReference>
<dbReference type="InterPro" id="IPR006439">
    <property type="entry name" value="HAD-SF_hydro_IA"/>
</dbReference>
<dbReference type="InterPro" id="IPR006323">
    <property type="entry name" value="Phosphonoacetald_hydro"/>
</dbReference>
<keyword evidence="2" id="KW-0460">Magnesium</keyword>
<reference evidence="4" key="1">
    <citation type="journal article" date="2019" name="Int. J. Syst. Evol. Microbiol.">
        <title>The Global Catalogue of Microorganisms (GCM) 10K type strain sequencing project: providing services to taxonomists for standard genome sequencing and annotation.</title>
        <authorList>
            <consortium name="The Broad Institute Genomics Platform"/>
            <consortium name="The Broad Institute Genome Sequencing Center for Infectious Disease"/>
            <person name="Wu L."/>
            <person name="Ma J."/>
        </authorList>
    </citation>
    <scope>NUCLEOTIDE SEQUENCE [LARGE SCALE GENOMIC DNA]</scope>
    <source>
        <strain evidence="4">TISTR 1827</strain>
    </source>
</reference>
<dbReference type="Gene3D" id="1.10.150.240">
    <property type="entry name" value="Putative phosphatase, domain 2"/>
    <property type="match status" value="1"/>
</dbReference>
<dbReference type="EMBL" id="JBHUMY010000012">
    <property type="protein sequence ID" value="MFD2661221.1"/>
    <property type="molecule type" value="Genomic_DNA"/>
</dbReference>
<comment type="function">
    <text evidence="2">Involved in phosphonate degradation.</text>
</comment>
<dbReference type="InterPro" id="IPR036412">
    <property type="entry name" value="HAD-like_sf"/>
</dbReference>
<keyword evidence="4" id="KW-1185">Reference proteome</keyword>
<feature type="binding site" evidence="2">
    <location>
        <position position="10"/>
    </location>
    <ligand>
        <name>Mg(2+)</name>
        <dbReference type="ChEBI" id="CHEBI:18420"/>
    </ligand>
</feature>
<dbReference type="SFLD" id="SFLDG01129">
    <property type="entry name" value="C1.5:_HAD__Beta-PGM__Phosphata"/>
    <property type="match status" value="1"/>
</dbReference>
<comment type="catalytic activity">
    <reaction evidence="2">
        <text>phosphonoacetaldehyde + H2O = acetaldehyde + phosphate + H(+)</text>
        <dbReference type="Rhea" id="RHEA:18905"/>
        <dbReference type="ChEBI" id="CHEBI:15343"/>
        <dbReference type="ChEBI" id="CHEBI:15377"/>
        <dbReference type="ChEBI" id="CHEBI:15378"/>
        <dbReference type="ChEBI" id="CHEBI:43474"/>
        <dbReference type="ChEBI" id="CHEBI:58383"/>
        <dbReference type="EC" id="3.11.1.1"/>
    </reaction>
</comment>
<comment type="similarity">
    <text evidence="2">Belongs to the HAD-like hydrolase superfamily. PhnX family.</text>
</comment>
<keyword evidence="1 2" id="KW-0704">Schiff base</keyword>
<dbReference type="Proteomes" id="UP001597493">
    <property type="component" value="Unassembled WGS sequence"/>
</dbReference>
<dbReference type="InterPro" id="IPR023198">
    <property type="entry name" value="PGP-like_dom2"/>
</dbReference>
<name>A0ABW5QXH0_9BACL</name>
<feature type="binding site" evidence="2">
    <location>
        <position position="8"/>
    </location>
    <ligand>
        <name>Mg(2+)</name>
        <dbReference type="ChEBI" id="CHEBI:18420"/>
    </ligand>
</feature>
<sequence>MIKAVILDWAGTMVDYGSFAPVEAFKRLFADRGIDASNEAIRRPMGRMKKDHLRDICADASVSAQWAGRYGGLPTESDIEEMYEAFEPKLFSILGQFAVPVPGAVELAANLKRQGIRIGSTTGYTRPMMDVLAPIAAKHGYEPDYTVTPDEAAQGRPHPWMIYRNAEALGVYPMSGIVKCGDTEADMREGRNAGVWSVGVVFGGNELGLSKEETDALTQEEKDRLYKAVSERLRDAGAHLIIREIGELAQAIGLINEKLARGERP</sequence>
<proteinExistence type="inferred from homology"/>
<dbReference type="EC" id="3.11.1.1" evidence="2"/>
<comment type="subunit">
    <text evidence="2">Homodimer.</text>
</comment>
<evidence type="ECO:0000256" key="2">
    <source>
        <dbReference type="HAMAP-Rule" id="MF_01375"/>
    </source>
</evidence>
<protein>
    <recommendedName>
        <fullName evidence="2">Phosphonoacetaldehyde hydrolase</fullName>
        <shortName evidence="2">Phosphonatase</shortName>
        <ecNumber evidence="2">3.11.1.1</ecNumber>
    </recommendedName>
    <alternativeName>
        <fullName evidence="2">Phosphonoacetaldehyde phosphonohydrolase</fullName>
    </alternativeName>
</protein>
<evidence type="ECO:0000313" key="4">
    <source>
        <dbReference type="Proteomes" id="UP001597493"/>
    </source>
</evidence>
<feature type="active site" description="Nucleophile" evidence="2">
    <location>
        <position position="8"/>
    </location>
</feature>
<comment type="caution">
    <text evidence="3">The sequence shown here is derived from an EMBL/GenBank/DDBJ whole genome shotgun (WGS) entry which is preliminary data.</text>
</comment>
<keyword evidence="2 3" id="KW-0378">Hydrolase</keyword>